<evidence type="ECO:0000313" key="1">
    <source>
        <dbReference type="EMBL" id="OTP11225.1"/>
    </source>
</evidence>
<dbReference type="Proteomes" id="UP000194933">
    <property type="component" value="Unassembled WGS sequence"/>
</dbReference>
<name>A0A242K0W8_9ENTE</name>
<keyword evidence="2" id="KW-1185">Reference proteome</keyword>
<dbReference type="STRING" id="1987383.A5844_001359"/>
<evidence type="ECO:0000313" key="2">
    <source>
        <dbReference type="Proteomes" id="UP000194933"/>
    </source>
</evidence>
<sequence>MLFTKQYENRTLEENVSTTKIAFYIFVISRLHSLILQ</sequence>
<protein>
    <submittedName>
        <fullName evidence="1">Uncharacterized protein</fullName>
    </submittedName>
</protein>
<dbReference type="EMBL" id="NGMO01000002">
    <property type="protein sequence ID" value="OTP11225.1"/>
    <property type="molecule type" value="Genomic_DNA"/>
</dbReference>
<organism evidence="1 2">
    <name type="scientific">Candidatus Enterococcus wittei</name>
    <dbReference type="NCBI Taxonomy" id="1987383"/>
    <lineage>
        <taxon>Bacteria</taxon>
        <taxon>Bacillati</taxon>
        <taxon>Bacillota</taxon>
        <taxon>Bacilli</taxon>
        <taxon>Lactobacillales</taxon>
        <taxon>Enterococcaceae</taxon>
        <taxon>Enterococcus</taxon>
    </lineage>
</organism>
<reference evidence="1 2" key="1">
    <citation type="submission" date="2017-05" db="EMBL/GenBank/DDBJ databases">
        <title>The Genome Sequence of Enterococcus sp. 10A9_DIV0425.</title>
        <authorList>
            <consortium name="The Broad Institute Genomics Platform"/>
            <consortium name="The Broad Institute Genomic Center for Infectious Diseases"/>
            <person name="Earl A."/>
            <person name="Manson A."/>
            <person name="Schwartman J."/>
            <person name="Gilmore M."/>
            <person name="Abouelleil A."/>
            <person name="Cao P."/>
            <person name="Chapman S."/>
            <person name="Cusick C."/>
            <person name="Shea T."/>
            <person name="Young S."/>
            <person name="Neafsey D."/>
            <person name="Nusbaum C."/>
            <person name="Birren B."/>
        </authorList>
    </citation>
    <scope>NUCLEOTIDE SEQUENCE [LARGE SCALE GENOMIC DNA]</scope>
    <source>
        <strain evidence="1 2">10A9_DIV0425</strain>
    </source>
</reference>
<dbReference type="AlphaFoldDB" id="A0A242K0W8"/>
<proteinExistence type="predicted"/>
<comment type="caution">
    <text evidence="1">The sequence shown here is derived from an EMBL/GenBank/DDBJ whole genome shotgun (WGS) entry which is preliminary data.</text>
</comment>
<accession>A0A242K0W8</accession>
<gene>
    <name evidence="1" type="ORF">A5844_001359</name>
</gene>